<dbReference type="EMBL" id="SDKM01000050">
    <property type="protein sequence ID" value="RYP82263.1"/>
    <property type="molecule type" value="Genomic_DNA"/>
</dbReference>
<dbReference type="Gene3D" id="1.10.10.10">
    <property type="entry name" value="Winged helix-like DNA-binding domain superfamily/Winged helix DNA-binding domain"/>
    <property type="match status" value="1"/>
</dbReference>
<dbReference type="SUPFAM" id="SSF88659">
    <property type="entry name" value="Sigma3 and sigma4 domains of RNA polymerase sigma factors"/>
    <property type="match status" value="1"/>
</dbReference>
<sequence length="170" mass="18254">MGTEQEFTEYVGTRWPRMVRTAVLLGCTRAEAEEVVGTALAGCLARWSQVRRAEDREAHVHRALVEAFLAVRRERWPGEFPLEHPLDTGPSLIEGDDVAERELADAVLRGLARLPEHQRIAVVLCHYAGLDELQAATAAGVSLPALEDDLVIGVEALAGDPALAGLGGGA</sequence>
<proteinExistence type="predicted"/>
<dbReference type="OrthoDB" id="2046835at2"/>
<organism evidence="1 2">
    <name type="scientific">Nocardioides guangzhouensis</name>
    <dbReference type="NCBI Taxonomy" id="2497878"/>
    <lineage>
        <taxon>Bacteria</taxon>
        <taxon>Bacillati</taxon>
        <taxon>Actinomycetota</taxon>
        <taxon>Actinomycetes</taxon>
        <taxon>Propionibacteriales</taxon>
        <taxon>Nocardioidaceae</taxon>
        <taxon>Nocardioides</taxon>
    </lineage>
</organism>
<evidence type="ECO:0000313" key="1">
    <source>
        <dbReference type="EMBL" id="RYP82263.1"/>
    </source>
</evidence>
<dbReference type="InterPro" id="IPR013324">
    <property type="entry name" value="RNA_pol_sigma_r3/r4-like"/>
</dbReference>
<protein>
    <submittedName>
        <fullName evidence="1">SigE family RNA polymerase sigma factor</fullName>
    </submittedName>
</protein>
<dbReference type="AlphaFoldDB" id="A0A4Q4Z3M9"/>
<reference evidence="1 2" key="1">
    <citation type="submission" date="2019-01" db="EMBL/GenBank/DDBJ databases">
        <title>Nocardioides guangzhouensis sp. nov., an actinobacterium isolated from soil.</title>
        <authorList>
            <person name="Fu Y."/>
            <person name="Cai Y."/>
            <person name="Lin Z."/>
            <person name="Chen P."/>
        </authorList>
    </citation>
    <scope>NUCLEOTIDE SEQUENCE [LARGE SCALE GENOMIC DNA]</scope>
    <source>
        <strain evidence="1 2">130</strain>
    </source>
</reference>
<accession>A0A4Q4Z3M9</accession>
<evidence type="ECO:0000313" key="2">
    <source>
        <dbReference type="Proteomes" id="UP000295198"/>
    </source>
</evidence>
<keyword evidence="2" id="KW-1185">Reference proteome</keyword>
<gene>
    <name evidence="1" type="ORF">EKO23_22140</name>
</gene>
<dbReference type="InterPro" id="IPR036388">
    <property type="entry name" value="WH-like_DNA-bd_sf"/>
</dbReference>
<dbReference type="RefSeq" id="WP_134720660.1">
    <property type="nucleotide sequence ID" value="NZ_SDKM01000050.1"/>
</dbReference>
<name>A0A4Q4Z3M9_9ACTN</name>
<comment type="caution">
    <text evidence="1">The sequence shown here is derived from an EMBL/GenBank/DDBJ whole genome shotgun (WGS) entry which is preliminary data.</text>
</comment>
<dbReference type="Proteomes" id="UP000295198">
    <property type="component" value="Unassembled WGS sequence"/>
</dbReference>